<feature type="domain" description="RNA polymerase sigma factor 70 region 4 type 2" evidence="7">
    <location>
        <begin position="138"/>
        <end position="190"/>
    </location>
</feature>
<dbReference type="Gene3D" id="1.10.1740.10">
    <property type="match status" value="1"/>
</dbReference>
<dbReference type="SUPFAM" id="SSF88946">
    <property type="entry name" value="Sigma2 domain of RNA polymerase sigma factors"/>
    <property type="match status" value="1"/>
</dbReference>
<dbReference type="InterPro" id="IPR013249">
    <property type="entry name" value="RNA_pol_sigma70_r4_t2"/>
</dbReference>
<dbReference type="InterPro" id="IPR014284">
    <property type="entry name" value="RNA_pol_sigma-70_dom"/>
</dbReference>
<dbReference type="OrthoDB" id="192021at2"/>
<dbReference type="GO" id="GO:0003677">
    <property type="term" value="F:DNA binding"/>
    <property type="evidence" value="ECO:0007669"/>
    <property type="project" value="InterPro"/>
</dbReference>
<gene>
    <name evidence="8" type="ORF">D7S86_23445</name>
</gene>
<dbReference type="NCBIfam" id="TIGR02937">
    <property type="entry name" value="sigma70-ECF"/>
    <property type="match status" value="1"/>
</dbReference>
<organism evidence="8 9">
    <name type="scientific">Pararobbsia silviterrae</name>
    <dbReference type="NCBI Taxonomy" id="1792498"/>
    <lineage>
        <taxon>Bacteria</taxon>
        <taxon>Pseudomonadati</taxon>
        <taxon>Pseudomonadota</taxon>
        <taxon>Betaproteobacteria</taxon>
        <taxon>Burkholderiales</taxon>
        <taxon>Burkholderiaceae</taxon>
        <taxon>Pararobbsia</taxon>
    </lineage>
</organism>
<dbReference type="Proteomes" id="UP000270342">
    <property type="component" value="Unassembled WGS sequence"/>
</dbReference>
<dbReference type="Gene3D" id="1.10.10.10">
    <property type="entry name" value="Winged helix-like DNA-binding domain superfamily/Winged helix DNA-binding domain"/>
    <property type="match status" value="1"/>
</dbReference>
<dbReference type="PANTHER" id="PTHR43133:SF63">
    <property type="entry name" value="RNA POLYMERASE SIGMA FACTOR FECI-RELATED"/>
    <property type="match status" value="1"/>
</dbReference>
<dbReference type="InterPro" id="IPR039425">
    <property type="entry name" value="RNA_pol_sigma-70-like"/>
</dbReference>
<sequence>MGRARTAFTLARKHPAGSDPRRRPEPFRSRRYIVVARYYRELLNFISKTSKDRDAAADIVQESYARVLAAQQSGSTILEPRALLYRTARNLQIDAYRRSEARGDHAELADVEAAEPLALRAAPIFEPEVAASSNEHVQAILAAIGALPLRCREAFILHKFDGLPQAEVARRMGISPKTVEEHIRKAMTACRQCKDALDRASGLDGLDGRASPPSSSL</sequence>
<evidence type="ECO:0000256" key="1">
    <source>
        <dbReference type="ARBA" id="ARBA00010641"/>
    </source>
</evidence>
<accession>A0A494X8S1</accession>
<evidence type="ECO:0000259" key="7">
    <source>
        <dbReference type="Pfam" id="PF08281"/>
    </source>
</evidence>
<evidence type="ECO:0000256" key="3">
    <source>
        <dbReference type="ARBA" id="ARBA00023082"/>
    </source>
</evidence>
<keyword evidence="4" id="KW-0804">Transcription</keyword>
<evidence type="ECO:0000256" key="5">
    <source>
        <dbReference type="SAM" id="MobiDB-lite"/>
    </source>
</evidence>
<evidence type="ECO:0000256" key="4">
    <source>
        <dbReference type="ARBA" id="ARBA00023163"/>
    </source>
</evidence>
<dbReference type="CDD" id="cd06171">
    <property type="entry name" value="Sigma70_r4"/>
    <property type="match status" value="1"/>
</dbReference>
<dbReference type="EMBL" id="RBZU01000013">
    <property type="protein sequence ID" value="RKP47107.1"/>
    <property type="molecule type" value="Genomic_DNA"/>
</dbReference>
<keyword evidence="3" id="KW-0731">Sigma factor</keyword>
<dbReference type="InterPro" id="IPR013324">
    <property type="entry name" value="RNA_pol_sigma_r3/r4-like"/>
</dbReference>
<dbReference type="Pfam" id="PF08281">
    <property type="entry name" value="Sigma70_r4_2"/>
    <property type="match status" value="1"/>
</dbReference>
<reference evidence="8 9" key="1">
    <citation type="submission" date="2018-10" db="EMBL/GenBank/DDBJ databases">
        <title>Robbsia sp. DHC34, isolated from soil.</title>
        <authorList>
            <person name="Gao Z.-H."/>
            <person name="Qiu L.-H."/>
        </authorList>
    </citation>
    <scope>NUCLEOTIDE SEQUENCE [LARGE SCALE GENOMIC DNA]</scope>
    <source>
        <strain evidence="8 9">DHC34</strain>
    </source>
</reference>
<dbReference type="InterPro" id="IPR013325">
    <property type="entry name" value="RNA_pol_sigma_r2"/>
</dbReference>
<protein>
    <submittedName>
        <fullName evidence="8">RNA polymerase sigma factor</fullName>
    </submittedName>
</protein>
<feature type="domain" description="RNA polymerase sigma-70 region 2" evidence="6">
    <location>
        <begin position="35"/>
        <end position="99"/>
    </location>
</feature>
<evidence type="ECO:0000313" key="8">
    <source>
        <dbReference type="EMBL" id="RKP47107.1"/>
    </source>
</evidence>
<keyword evidence="2" id="KW-0805">Transcription regulation</keyword>
<dbReference type="GO" id="GO:0016987">
    <property type="term" value="F:sigma factor activity"/>
    <property type="evidence" value="ECO:0007669"/>
    <property type="project" value="UniProtKB-KW"/>
</dbReference>
<dbReference type="AlphaFoldDB" id="A0A494X8S1"/>
<evidence type="ECO:0000313" key="9">
    <source>
        <dbReference type="Proteomes" id="UP000270342"/>
    </source>
</evidence>
<name>A0A494X8S1_9BURK</name>
<dbReference type="Pfam" id="PF04542">
    <property type="entry name" value="Sigma70_r2"/>
    <property type="match status" value="1"/>
</dbReference>
<comment type="caution">
    <text evidence="8">The sequence shown here is derived from an EMBL/GenBank/DDBJ whole genome shotgun (WGS) entry which is preliminary data.</text>
</comment>
<dbReference type="GO" id="GO:0006352">
    <property type="term" value="P:DNA-templated transcription initiation"/>
    <property type="evidence" value="ECO:0007669"/>
    <property type="project" value="InterPro"/>
</dbReference>
<dbReference type="InterPro" id="IPR036388">
    <property type="entry name" value="WH-like_DNA-bd_sf"/>
</dbReference>
<feature type="region of interest" description="Disordered" evidence="5">
    <location>
        <begin position="1"/>
        <end position="25"/>
    </location>
</feature>
<comment type="similarity">
    <text evidence="1">Belongs to the sigma-70 factor family. ECF subfamily.</text>
</comment>
<dbReference type="SUPFAM" id="SSF88659">
    <property type="entry name" value="Sigma3 and sigma4 domains of RNA polymerase sigma factors"/>
    <property type="match status" value="1"/>
</dbReference>
<dbReference type="PANTHER" id="PTHR43133">
    <property type="entry name" value="RNA POLYMERASE ECF-TYPE SIGMA FACTO"/>
    <property type="match status" value="1"/>
</dbReference>
<evidence type="ECO:0000259" key="6">
    <source>
        <dbReference type="Pfam" id="PF04542"/>
    </source>
</evidence>
<dbReference type="InterPro" id="IPR007627">
    <property type="entry name" value="RNA_pol_sigma70_r2"/>
</dbReference>
<proteinExistence type="inferred from homology"/>
<evidence type="ECO:0000256" key="2">
    <source>
        <dbReference type="ARBA" id="ARBA00023015"/>
    </source>
</evidence>
<keyword evidence="9" id="KW-1185">Reference proteome</keyword>